<dbReference type="PANTHER" id="PTHR30037">
    <property type="entry name" value="DNA-3-METHYLADENINE GLYCOSYLASE 1"/>
    <property type="match status" value="1"/>
</dbReference>
<dbReference type="GO" id="GO:0006284">
    <property type="term" value="P:base-excision repair"/>
    <property type="evidence" value="ECO:0007669"/>
    <property type="project" value="InterPro"/>
</dbReference>
<dbReference type="Gene3D" id="1.10.340.30">
    <property type="entry name" value="Hypothetical protein, domain 2"/>
    <property type="match status" value="1"/>
</dbReference>
<feature type="binding site" evidence="1">
    <location>
        <position position="182"/>
    </location>
    <ligand>
        <name>Zn(2+)</name>
        <dbReference type="ChEBI" id="CHEBI:29105"/>
    </ligand>
</feature>
<dbReference type="SUPFAM" id="SSF48150">
    <property type="entry name" value="DNA-glycosylase"/>
    <property type="match status" value="1"/>
</dbReference>
<protein>
    <submittedName>
        <fullName evidence="2">DNA-3-methyladenine glycosylase</fullName>
    </submittedName>
</protein>
<dbReference type="InterPro" id="IPR005019">
    <property type="entry name" value="Adenine_glyco"/>
</dbReference>
<proteinExistence type="predicted"/>
<organism evidence="2 3">
    <name type="scientific">Candidatus Wolfebacteria bacterium RIFCSPLOWO2_01_FULL_45_19</name>
    <dbReference type="NCBI Taxonomy" id="1802557"/>
    <lineage>
        <taxon>Bacteria</taxon>
        <taxon>Candidatus Wolfeibacteriota</taxon>
    </lineage>
</organism>
<evidence type="ECO:0000313" key="2">
    <source>
        <dbReference type="EMBL" id="OGM91711.1"/>
    </source>
</evidence>
<dbReference type="AlphaFoldDB" id="A0A1F8DSW5"/>
<accession>A0A1F8DSW5</accession>
<gene>
    <name evidence="2" type="ORF">A3A20_02130</name>
</gene>
<reference evidence="2 3" key="1">
    <citation type="journal article" date="2016" name="Nat. Commun.">
        <title>Thousands of microbial genomes shed light on interconnected biogeochemical processes in an aquifer system.</title>
        <authorList>
            <person name="Anantharaman K."/>
            <person name="Brown C.T."/>
            <person name="Hug L.A."/>
            <person name="Sharon I."/>
            <person name="Castelle C.J."/>
            <person name="Probst A.J."/>
            <person name="Thomas B.C."/>
            <person name="Singh A."/>
            <person name="Wilkins M.J."/>
            <person name="Karaoz U."/>
            <person name="Brodie E.L."/>
            <person name="Williams K.H."/>
            <person name="Hubbard S.S."/>
            <person name="Banfield J.F."/>
        </authorList>
    </citation>
    <scope>NUCLEOTIDE SEQUENCE [LARGE SCALE GENOMIC DNA]</scope>
</reference>
<dbReference type="Proteomes" id="UP000178946">
    <property type="component" value="Unassembled WGS sequence"/>
</dbReference>
<dbReference type="PANTHER" id="PTHR30037:SF4">
    <property type="entry name" value="DNA-3-METHYLADENINE GLYCOSYLASE I"/>
    <property type="match status" value="1"/>
</dbReference>
<name>A0A1F8DSW5_9BACT</name>
<keyword evidence="1" id="KW-0862">Zinc</keyword>
<feature type="binding site" evidence="1">
    <location>
        <position position="178"/>
    </location>
    <ligand>
        <name>Zn(2+)</name>
        <dbReference type="ChEBI" id="CHEBI:29105"/>
    </ligand>
</feature>
<keyword evidence="1" id="KW-0479">Metal-binding</keyword>
<feature type="binding site" evidence="1">
    <location>
        <position position="7"/>
    </location>
    <ligand>
        <name>Zn(2+)</name>
        <dbReference type="ChEBI" id="CHEBI:29105"/>
    </ligand>
</feature>
<sequence>MDKIYRCGWPGANEQMIRYHDKEWGTPCHNDKKLFEYIVLDTFQAGLSWAIVLKKRENFRKAFVGFDPNKVVGFSENRLKDLLHNSGIIRNRLKIYGTVANASAFLNIKKEFSSFDKYIWGFVGCKTIVNSPRKASNIASCSKESEAMSKDLKKRGFKFVGPTICYAFMQGIGMVNDHETKCFRYKQLLPGVLK</sequence>
<dbReference type="GO" id="GO:0046872">
    <property type="term" value="F:metal ion binding"/>
    <property type="evidence" value="ECO:0007669"/>
    <property type="project" value="UniProtKB-KW"/>
</dbReference>
<evidence type="ECO:0000256" key="1">
    <source>
        <dbReference type="PIRSR" id="PIRSR605019-1"/>
    </source>
</evidence>
<dbReference type="GO" id="GO:0008725">
    <property type="term" value="F:DNA-3-methyladenine glycosylase activity"/>
    <property type="evidence" value="ECO:0007669"/>
    <property type="project" value="InterPro"/>
</dbReference>
<comment type="caution">
    <text evidence="2">The sequence shown here is derived from an EMBL/GenBank/DDBJ whole genome shotgun (WGS) entry which is preliminary data.</text>
</comment>
<evidence type="ECO:0000313" key="3">
    <source>
        <dbReference type="Proteomes" id="UP000178946"/>
    </source>
</evidence>
<feature type="binding site" evidence="1">
    <location>
        <position position="20"/>
    </location>
    <ligand>
        <name>Zn(2+)</name>
        <dbReference type="ChEBI" id="CHEBI:29105"/>
    </ligand>
</feature>
<dbReference type="InterPro" id="IPR052891">
    <property type="entry name" value="DNA-3mA_glycosylase"/>
</dbReference>
<dbReference type="InterPro" id="IPR011257">
    <property type="entry name" value="DNA_glycosylase"/>
</dbReference>
<dbReference type="Pfam" id="PF03352">
    <property type="entry name" value="Adenine_glyco"/>
    <property type="match status" value="1"/>
</dbReference>
<dbReference type="STRING" id="1802557.A3A20_02130"/>
<dbReference type="EMBL" id="MGIR01000001">
    <property type="protein sequence ID" value="OGM91711.1"/>
    <property type="molecule type" value="Genomic_DNA"/>
</dbReference>